<evidence type="ECO:0000313" key="3">
    <source>
        <dbReference type="Proteomes" id="UP000646244"/>
    </source>
</evidence>
<dbReference type="AlphaFoldDB" id="A0A918U2H0"/>
<evidence type="ECO:0000313" key="2">
    <source>
        <dbReference type="EMBL" id="GHC74527.1"/>
    </source>
</evidence>
<reference evidence="2" key="1">
    <citation type="journal article" date="2014" name="Int. J. Syst. Evol. Microbiol.">
        <title>Complete genome sequence of Corynebacterium casei LMG S-19264T (=DSM 44701T), isolated from a smear-ripened cheese.</title>
        <authorList>
            <consortium name="US DOE Joint Genome Institute (JGI-PGF)"/>
            <person name="Walter F."/>
            <person name="Albersmeier A."/>
            <person name="Kalinowski J."/>
            <person name="Ruckert C."/>
        </authorList>
    </citation>
    <scope>NUCLEOTIDE SEQUENCE</scope>
    <source>
        <strain evidence="2">JCM 4633</strain>
    </source>
</reference>
<feature type="signal peptide" evidence="1">
    <location>
        <begin position="1"/>
        <end position="27"/>
    </location>
</feature>
<name>A0A918U2H0_STRCJ</name>
<evidence type="ECO:0000256" key="1">
    <source>
        <dbReference type="SAM" id="SignalP"/>
    </source>
</evidence>
<accession>A0A918U2H0</accession>
<protein>
    <recommendedName>
        <fullName evidence="4">Chitinase</fullName>
    </recommendedName>
</protein>
<reference evidence="2" key="2">
    <citation type="submission" date="2020-09" db="EMBL/GenBank/DDBJ databases">
        <authorList>
            <person name="Sun Q."/>
            <person name="Ohkuma M."/>
        </authorList>
    </citation>
    <scope>NUCLEOTIDE SEQUENCE</scope>
    <source>
        <strain evidence="2">JCM 4633</strain>
    </source>
</reference>
<gene>
    <name evidence="2" type="ORF">GCM10010507_62430</name>
</gene>
<organism evidence="2 3">
    <name type="scientific">Streptomyces cinnamoneus</name>
    <name type="common">Streptoverticillium cinnamoneum</name>
    <dbReference type="NCBI Taxonomy" id="53446"/>
    <lineage>
        <taxon>Bacteria</taxon>
        <taxon>Bacillati</taxon>
        <taxon>Actinomycetota</taxon>
        <taxon>Actinomycetes</taxon>
        <taxon>Kitasatosporales</taxon>
        <taxon>Streptomycetaceae</taxon>
        <taxon>Streptomyces</taxon>
        <taxon>Streptomyces cinnamoneus group</taxon>
    </lineage>
</organism>
<sequence length="92" mass="9538">MNPLRTLALAAAPTAMLIGLSAAPAMAADDPAPNPPATVSISPAKQQVKTWHWMGNYGSVNDVANAANGFGAGAGEFVTQNINGLWATFMYY</sequence>
<evidence type="ECO:0008006" key="4">
    <source>
        <dbReference type="Google" id="ProtNLM"/>
    </source>
</evidence>
<comment type="caution">
    <text evidence="2">The sequence shown here is derived from an EMBL/GenBank/DDBJ whole genome shotgun (WGS) entry which is preliminary data.</text>
</comment>
<keyword evidence="1" id="KW-0732">Signal</keyword>
<dbReference type="RefSeq" id="WP_190113307.1">
    <property type="nucleotide sequence ID" value="NZ_BMVB01000047.1"/>
</dbReference>
<dbReference type="Proteomes" id="UP000646244">
    <property type="component" value="Unassembled WGS sequence"/>
</dbReference>
<proteinExistence type="predicted"/>
<dbReference type="EMBL" id="BMVB01000047">
    <property type="protein sequence ID" value="GHC74527.1"/>
    <property type="molecule type" value="Genomic_DNA"/>
</dbReference>
<feature type="chain" id="PRO_5038077273" description="Chitinase" evidence="1">
    <location>
        <begin position="28"/>
        <end position="92"/>
    </location>
</feature>